<feature type="transmembrane region" description="Helical" evidence="2">
    <location>
        <begin position="233"/>
        <end position="255"/>
    </location>
</feature>
<dbReference type="Pfam" id="PF06772">
    <property type="entry name" value="LtrA"/>
    <property type="match status" value="1"/>
</dbReference>
<feature type="compositionally biased region" description="Basic and acidic residues" evidence="1">
    <location>
        <begin position="582"/>
        <end position="608"/>
    </location>
</feature>
<protein>
    <submittedName>
        <fullName evidence="3">Bacterial low temperature requirement A protein-domain-containing protein</fullName>
    </submittedName>
</protein>
<dbReference type="EMBL" id="JAUEPN010000002">
    <property type="protein sequence ID" value="KAK3299580.1"/>
    <property type="molecule type" value="Genomic_DNA"/>
</dbReference>
<evidence type="ECO:0000313" key="4">
    <source>
        <dbReference type="Proteomes" id="UP001278766"/>
    </source>
</evidence>
<evidence type="ECO:0000313" key="3">
    <source>
        <dbReference type="EMBL" id="KAK3299580.1"/>
    </source>
</evidence>
<dbReference type="PANTHER" id="PTHR42101">
    <property type="entry name" value="CHROMOSOME 16, WHOLE GENOME SHOTGUN SEQUENCE"/>
    <property type="match status" value="1"/>
</dbReference>
<proteinExistence type="predicted"/>
<dbReference type="Proteomes" id="UP001278766">
    <property type="component" value="Unassembled WGS sequence"/>
</dbReference>
<feature type="region of interest" description="Disordered" evidence="1">
    <location>
        <begin position="574"/>
        <end position="635"/>
    </location>
</feature>
<sequence length="697" mass="78304">MIRNLILSLQLRRLGSTKTTMAPFQRQKTIHAARAKRRIHTIVPWIQNPLQGVDKQHLVFAPRHEASTLELFFDLFFVANLATFTSYHYIVDHSSLFAYIGFFAIIWVTWFHTVLYDVRFENDSIYSRVCKTIIMIAFVGFALVGSAFAPGTEKGDNTNFRVLCYTLVMSRVLFSIQYLVLVIFIGKARRTDLYLPVSLNALIYILATVAYAAMTPAFAESKPVDPHNGVYSIWWIVMSVETVGTIAISSCWRMLSFKKTHLVERMGLLTLIVIGEGAIGVTKTISRMMGKGGLDPEGSGLVLCIVLILVGIWMIYFDHQPHSHFGTIRQQIWSCLHFPIHLAIVGLVEGAQQIALARYVSKSIMKFEKAVVQYCLKEHLDGDELVEKLNASIAYLELDKKLTSLIFLDEIHEDILMIGNTTDICESSVTGTGALDWPDLVLRLYKHTAAAVYSALGLSMPINKDVISIMVESWKLIYRYFWSAFLILIGCFLIVMILIRTTKVDAFDYVSLTTRFFVLVGGGVILALSASSGIMYDLLESPAMLPIAVILLYLIIMLDRLGASIANRRNRNSGDVLIGGEQGHDHGRDHGNDHEHHDHGAHSHNTEKHRLKVSTTRARTRPPHERVRTPMPYSSPPPTWVESAYNSPETPPLYASPRVYDAPRPPAPVSEQVLVDARYAPTGYMPVHSDQYTGRGY</sequence>
<feature type="transmembrane region" description="Helical" evidence="2">
    <location>
        <begin position="128"/>
        <end position="148"/>
    </location>
</feature>
<dbReference type="GeneID" id="87838517"/>
<keyword evidence="2" id="KW-1133">Transmembrane helix</keyword>
<feature type="transmembrane region" description="Helical" evidence="2">
    <location>
        <begin position="298"/>
        <end position="317"/>
    </location>
</feature>
<keyword evidence="2" id="KW-0812">Transmembrane</keyword>
<keyword evidence="4" id="KW-1185">Reference proteome</keyword>
<dbReference type="AlphaFoldDB" id="A0AAE0HN53"/>
<feature type="transmembrane region" description="Helical" evidence="2">
    <location>
        <begin position="480"/>
        <end position="500"/>
    </location>
</feature>
<dbReference type="PANTHER" id="PTHR42101:SF1">
    <property type="entry name" value="LOW TEMPERATURE REQUIREMENT A"/>
    <property type="match status" value="1"/>
</dbReference>
<name>A0AAE0HN53_9PEZI</name>
<evidence type="ECO:0000256" key="1">
    <source>
        <dbReference type="SAM" id="MobiDB-lite"/>
    </source>
</evidence>
<gene>
    <name evidence="3" type="ORF">B0H64DRAFT_355781</name>
</gene>
<feature type="transmembrane region" description="Helical" evidence="2">
    <location>
        <begin position="512"/>
        <end position="531"/>
    </location>
</feature>
<keyword evidence="2" id="KW-0472">Membrane</keyword>
<reference evidence="3" key="2">
    <citation type="submission" date="2023-06" db="EMBL/GenBank/DDBJ databases">
        <authorList>
            <consortium name="Lawrence Berkeley National Laboratory"/>
            <person name="Haridas S."/>
            <person name="Hensen N."/>
            <person name="Bonometti L."/>
            <person name="Westerberg I."/>
            <person name="Brannstrom I.O."/>
            <person name="Guillou S."/>
            <person name="Cros-Aarteil S."/>
            <person name="Calhoun S."/>
            <person name="Kuo A."/>
            <person name="Mondo S."/>
            <person name="Pangilinan J."/>
            <person name="Riley R."/>
            <person name="Labutti K."/>
            <person name="Andreopoulos B."/>
            <person name="Lipzen A."/>
            <person name="Chen C."/>
            <person name="Yanf M."/>
            <person name="Daum C."/>
            <person name="Ng V."/>
            <person name="Clum A."/>
            <person name="Steindorff A."/>
            <person name="Ohm R."/>
            <person name="Martin F."/>
            <person name="Silar P."/>
            <person name="Natvig D."/>
            <person name="Lalanne C."/>
            <person name="Gautier V."/>
            <person name="Ament-Velasquez S.L."/>
            <person name="Kruys A."/>
            <person name="Hutchinson M.I."/>
            <person name="Powell A.J."/>
            <person name="Barry K."/>
            <person name="Miller A.N."/>
            <person name="Grigoriev I.V."/>
            <person name="Debuchy R."/>
            <person name="Gladieux P."/>
            <person name="Thoren M.H."/>
            <person name="Johannesson H."/>
        </authorList>
    </citation>
    <scope>NUCLEOTIDE SEQUENCE</scope>
    <source>
        <strain evidence="3">CBS 168.71</strain>
    </source>
</reference>
<feature type="transmembrane region" description="Helical" evidence="2">
    <location>
        <begin position="96"/>
        <end position="116"/>
    </location>
</feature>
<dbReference type="RefSeq" id="XP_062663094.1">
    <property type="nucleotide sequence ID" value="XM_062801569.1"/>
</dbReference>
<reference evidence="3" key="1">
    <citation type="journal article" date="2023" name="Mol. Phylogenet. Evol.">
        <title>Genome-scale phylogeny and comparative genomics of the fungal order Sordariales.</title>
        <authorList>
            <person name="Hensen N."/>
            <person name="Bonometti L."/>
            <person name="Westerberg I."/>
            <person name="Brannstrom I.O."/>
            <person name="Guillou S."/>
            <person name="Cros-Aarteil S."/>
            <person name="Calhoun S."/>
            <person name="Haridas S."/>
            <person name="Kuo A."/>
            <person name="Mondo S."/>
            <person name="Pangilinan J."/>
            <person name="Riley R."/>
            <person name="LaButti K."/>
            <person name="Andreopoulos B."/>
            <person name="Lipzen A."/>
            <person name="Chen C."/>
            <person name="Yan M."/>
            <person name="Daum C."/>
            <person name="Ng V."/>
            <person name="Clum A."/>
            <person name="Steindorff A."/>
            <person name="Ohm R.A."/>
            <person name="Martin F."/>
            <person name="Silar P."/>
            <person name="Natvig D.O."/>
            <person name="Lalanne C."/>
            <person name="Gautier V."/>
            <person name="Ament-Velasquez S.L."/>
            <person name="Kruys A."/>
            <person name="Hutchinson M.I."/>
            <person name="Powell A.J."/>
            <person name="Barry K."/>
            <person name="Miller A.N."/>
            <person name="Grigoriev I.V."/>
            <person name="Debuchy R."/>
            <person name="Gladieux P."/>
            <person name="Hiltunen Thoren M."/>
            <person name="Johannesson H."/>
        </authorList>
    </citation>
    <scope>NUCLEOTIDE SEQUENCE</scope>
    <source>
        <strain evidence="3">CBS 168.71</strain>
    </source>
</reference>
<dbReference type="InterPro" id="IPR010640">
    <property type="entry name" value="Low_temperature_requirement_A"/>
</dbReference>
<organism evidence="3 4">
    <name type="scientific">Chaetomium fimeti</name>
    <dbReference type="NCBI Taxonomy" id="1854472"/>
    <lineage>
        <taxon>Eukaryota</taxon>
        <taxon>Fungi</taxon>
        <taxon>Dikarya</taxon>
        <taxon>Ascomycota</taxon>
        <taxon>Pezizomycotina</taxon>
        <taxon>Sordariomycetes</taxon>
        <taxon>Sordariomycetidae</taxon>
        <taxon>Sordariales</taxon>
        <taxon>Chaetomiaceae</taxon>
        <taxon>Chaetomium</taxon>
    </lineage>
</organism>
<feature type="transmembrane region" description="Helical" evidence="2">
    <location>
        <begin position="160"/>
        <end position="186"/>
    </location>
</feature>
<evidence type="ECO:0000256" key="2">
    <source>
        <dbReference type="SAM" id="Phobius"/>
    </source>
</evidence>
<comment type="caution">
    <text evidence="3">The sequence shown here is derived from an EMBL/GenBank/DDBJ whole genome shotgun (WGS) entry which is preliminary data.</text>
</comment>
<feature type="transmembrane region" description="Helical" evidence="2">
    <location>
        <begin position="71"/>
        <end position="90"/>
    </location>
</feature>
<feature type="transmembrane region" description="Helical" evidence="2">
    <location>
        <begin position="543"/>
        <end position="561"/>
    </location>
</feature>
<accession>A0AAE0HN53</accession>
<feature type="transmembrane region" description="Helical" evidence="2">
    <location>
        <begin position="193"/>
        <end position="213"/>
    </location>
</feature>